<evidence type="ECO:0000313" key="2">
    <source>
        <dbReference type="EMBL" id="MBY8878577.1"/>
    </source>
</evidence>
<dbReference type="GO" id="GO:0016787">
    <property type="term" value="F:hydrolase activity"/>
    <property type="evidence" value="ECO:0007669"/>
    <property type="project" value="UniProtKB-KW"/>
</dbReference>
<name>A0ABS7Q632_9ACTN</name>
<dbReference type="Gene3D" id="3.40.50.1110">
    <property type="entry name" value="SGNH hydrolase"/>
    <property type="match status" value="1"/>
</dbReference>
<protein>
    <submittedName>
        <fullName evidence="2">SGNH/GDSL hydrolase family protein</fullName>
    </submittedName>
</protein>
<comment type="caution">
    <text evidence="2">The sequence shown here is derived from an EMBL/GenBank/DDBJ whole genome shotgun (WGS) entry which is preliminary data.</text>
</comment>
<dbReference type="CDD" id="cd01832">
    <property type="entry name" value="SGNH_hydrolase_like_1"/>
    <property type="match status" value="1"/>
</dbReference>
<evidence type="ECO:0000313" key="3">
    <source>
        <dbReference type="Proteomes" id="UP000778578"/>
    </source>
</evidence>
<dbReference type="SUPFAM" id="SSF52266">
    <property type="entry name" value="SGNH hydrolase"/>
    <property type="match status" value="1"/>
</dbReference>
<dbReference type="PANTHER" id="PTHR43784:SF2">
    <property type="entry name" value="GDSL-LIKE LIPASE_ACYLHYDROLASE, PUTATIVE (AFU_ORTHOLOGUE AFUA_2G00820)-RELATED"/>
    <property type="match status" value="1"/>
</dbReference>
<reference evidence="2 3" key="1">
    <citation type="submission" date="2021-08" db="EMBL/GenBank/DDBJ databases">
        <title>WGS of actinomycetes from Thailand.</title>
        <authorList>
            <person name="Thawai C."/>
        </authorList>
    </citation>
    <scope>NUCLEOTIDE SEQUENCE [LARGE SCALE GENOMIC DNA]</scope>
    <source>
        <strain evidence="2 3">PLK6-54</strain>
    </source>
</reference>
<dbReference type="InterPro" id="IPR053140">
    <property type="entry name" value="GDSL_Rv0518-like"/>
</dbReference>
<dbReference type="InterPro" id="IPR036514">
    <property type="entry name" value="SGNH_hydro_sf"/>
</dbReference>
<dbReference type="InterPro" id="IPR013830">
    <property type="entry name" value="SGNH_hydro"/>
</dbReference>
<proteinExistence type="predicted"/>
<gene>
    <name evidence="2" type="ORF">K7862_13160</name>
</gene>
<dbReference type="PANTHER" id="PTHR43784">
    <property type="entry name" value="GDSL-LIKE LIPASE/ACYLHYDROLASE, PUTATIVE (AFU_ORTHOLOGUE AFUA_2G00820)-RELATED"/>
    <property type="match status" value="1"/>
</dbReference>
<dbReference type="EMBL" id="JAINZZ010000012">
    <property type="protein sequence ID" value="MBY8878577.1"/>
    <property type="molecule type" value="Genomic_DNA"/>
</dbReference>
<dbReference type="RefSeq" id="WP_222962714.1">
    <property type="nucleotide sequence ID" value="NZ_JAINZZ010000012.1"/>
</dbReference>
<dbReference type="Pfam" id="PF13472">
    <property type="entry name" value="Lipase_GDSL_2"/>
    <property type="match status" value="1"/>
</dbReference>
<sequence>MANATPYAHDPAVFPAEAADPHCLAEGEGALLLRDAPWKRFAVVGDSLAEGLGDPLPGYRTASWADRVAEVLRTATPDLAYTNLGVRGRTAAQVRAGQAAAAAGFGPDLVCVVCGGNDLLLPGFSPARVGRELDLLFAGLANPGTTVFTYALTDVARAVPELRGSPLEQGVGVLNSVTGAAAARHGVLVVGMDGHPAAGDRDLYSADLVHFSARGHAVAAAATVRALATRLPGGAAPV</sequence>
<evidence type="ECO:0000259" key="1">
    <source>
        <dbReference type="Pfam" id="PF13472"/>
    </source>
</evidence>
<feature type="domain" description="SGNH hydrolase-type esterase" evidence="1">
    <location>
        <begin position="43"/>
        <end position="218"/>
    </location>
</feature>
<organism evidence="2 3">
    <name type="scientific">Actinacidiphila acidipaludis</name>
    <dbReference type="NCBI Taxonomy" id="2873382"/>
    <lineage>
        <taxon>Bacteria</taxon>
        <taxon>Bacillati</taxon>
        <taxon>Actinomycetota</taxon>
        <taxon>Actinomycetes</taxon>
        <taxon>Kitasatosporales</taxon>
        <taxon>Streptomycetaceae</taxon>
        <taxon>Actinacidiphila</taxon>
    </lineage>
</organism>
<accession>A0ABS7Q632</accession>
<dbReference type="Proteomes" id="UP000778578">
    <property type="component" value="Unassembled WGS sequence"/>
</dbReference>
<keyword evidence="2" id="KW-0378">Hydrolase</keyword>
<keyword evidence="3" id="KW-1185">Reference proteome</keyword>